<dbReference type="AlphaFoldDB" id="A0A8W8IQ29"/>
<name>A0A8W8IQ29_MAGGI</name>
<dbReference type="OrthoDB" id="10289453at2759"/>
<reference evidence="2" key="1">
    <citation type="submission" date="2022-08" db="UniProtKB">
        <authorList>
            <consortium name="EnsemblMetazoa"/>
        </authorList>
    </citation>
    <scope>IDENTIFICATION</scope>
    <source>
        <strain evidence="2">05x7-T-G4-1.051#20</strain>
    </source>
</reference>
<keyword evidence="1" id="KW-0732">Signal</keyword>
<protein>
    <submittedName>
        <fullName evidence="2">Uncharacterized protein</fullName>
    </submittedName>
</protein>
<keyword evidence="3" id="KW-1185">Reference proteome</keyword>
<dbReference type="EnsemblMetazoa" id="G15334.1">
    <property type="protein sequence ID" value="G15334.1:cds"/>
    <property type="gene ID" value="G15334"/>
</dbReference>
<proteinExistence type="predicted"/>
<accession>A0A8W8IQ29</accession>
<evidence type="ECO:0000256" key="1">
    <source>
        <dbReference type="SAM" id="SignalP"/>
    </source>
</evidence>
<organism evidence="2 3">
    <name type="scientific">Magallana gigas</name>
    <name type="common">Pacific oyster</name>
    <name type="synonym">Crassostrea gigas</name>
    <dbReference type="NCBI Taxonomy" id="29159"/>
    <lineage>
        <taxon>Eukaryota</taxon>
        <taxon>Metazoa</taxon>
        <taxon>Spiralia</taxon>
        <taxon>Lophotrochozoa</taxon>
        <taxon>Mollusca</taxon>
        <taxon>Bivalvia</taxon>
        <taxon>Autobranchia</taxon>
        <taxon>Pteriomorphia</taxon>
        <taxon>Ostreida</taxon>
        <taxon>Ostreoidea</taxon>
        <taxon>Ostreidae</taxon>
        <taxon>Magallana</taxon>
    </lineage>
</organism>
<evidence type="ECO:0000313" key="3">
    <source>
        <dbReference type="Proteomes" id="UP000005408"/>
    </source>
</evidence>
<feature type="signal peptide" evidence="1">
    <location>
        <begin position="1"/>
        <end position="24"/>
    </location>
</feature>
<sequence length="129" mass="14515">MNKHIWCEISVLALIAFLATTSNGLCRKLEKLTELHISGYKAHIIHTNACIEVRKSIIEPNMLDLEVPGGERFRRTFTTDCCCEVTSKTLELVTLERFDNGPTKDVFYFRIDECGCILCSEVSISGSPN</sequence>
<feature type="chain" id="PRO_5036487324" evidence="1">
    <location>
        <begin position="25"/>
        <end position="129"/>
    </location>
</feature>
<evidence type="ECO:0000313" key="2">
    <source>
        <dbReference type="EnsemblMetazoa" id="G15334.1:cds"/>
    </source>
</evidence>
<dbReference type="OMA" id="TNACIEV"/>
<dbReference type="Proteomes" id="UP000005408">
    <property type="component" value="Unassembled WGS sequence"/>
</dbReference>